<dbReference type="InterPro" id="IPR000873">
    <property type="entry name" value="AMP-dep_synth/lig_dom"/>
</dbReference>
<dbReference type="PANTHER" id="PTHR43201:SF5">
    <property type="entry name" value="MEDIUM-CHAIN ACYL-COA LIGASE ACSF2, MITOCHONDRIAL"/>
    <property type="match status" value="1"/>
</dbReference>
<comment type="similarity">
    <text evidence="1">Belongs to the ATP-dependent AMP-binding enzyme family.</text>
</comment>
<dbReference type="Gene3D" id="3.40.50.12780">
    <property type="entry name" value="N-terminal domain of ligase-like"/>
    <property type="match status" value="1"/>
</dbReference>
<dbReference type="AlphaFoldDB" id="A0A4E0QSS2"/>
<evidence type="ECO:0000256" key="1">
    <source>
        <dbReference type="ARBA" id="ARBA00006432"/>
    </source>
</evidence>
<dbReference type="Pfam" id="PF13193">
    <property type="entry name" value="AMP-binding_C"/>
    <property type="match status" value="1"/>
</dbReference>
<evidence type="ECO:0000313" key="5">
    <source>
        <dbReference type="EMBL" id="TGO02870.1"/>
    </source>
</evidence>
<dbReference type="GO" id="GO:0006631">
    <property type="term" value="P:fatty acid metabolic process"/>
    <property type="evidence" value="ECO:0007669"/>
    <property type="project" value="TreeGrafter"/>
</dbReference>
<evidence type="ECO:0000259" key="3">
    <source>
        <dbReference type="Pfam" id="PF00501"/>
    </source>
</evidence>
<reference evidence="5 6" key="1">
    <citation type="journal article" date="2016" name="Front. Microbiol.">
        <title>Single-Cell (Meta-)Genomics of a Dimorphic Candidatus Thiomargarita nelsonii Reveals Genomic Plasticity.</title>
        <authorList>
            <person name="Flood B.E."/>
            <person name="Fliss P."/>
            <person name="Jones D.S."/>
            <person name="Dick G.J."/>
            <person name="Jain S."/>
            <person name="Kaster A.K."/>
            <person name="Winkel M."/>
            <person name="Mussmann M."/>
            <person name="Bailey J."/>
        </authorList>
    </citation>
    <scope>NUCLEOTIDE SEQUENCE [LARGE SCALE GENOMIC DNA]</scope>
    <source>
        <strain evidence="5">Hydrate Ridge</strain>
    </source>
</reference>
<dbReference type="PROSITE" id="PS00455">
    <property type="entry name" value="AMP_BINDING"/>
    <property type="match status" value="1"/>
</dbReference>
<feature type="domain" description="AMP-binding enzyme C-terminal" evidence="4">
    <location>
        <begin position="365"/>
        <end position="433"/>
    </location>
</feature>
<dbReference type="Pfam" id="PF00501">
    <property type="entry name" value="AMP-binding"/>
    <property type="match status" value="1"/>
</dbReference>
<protein>
    <submittedName>
        <fullName evidence="5">O-succinylbenzoate--CoA ligase</fullName>
    </submittedName>
</protein>
<feature type="domain" description="AMP-dependent synthetase/ligase" evidence="3">
    <location>
        <begin position="10"/>
        <end position="317"/>
    </location>
</feature>
<evidence type="ECO:0000256" key="2">
    <source>
        <dbReference type="ARBA" id="ARBA00022598"/>
    </source>
</evidence>
<dbReference type="Gene3D" id="3.30.300.30">
    <property type="match status" value="1"/>
</dbReference>
<dbReference type="GO" id="GO:0031956">
    <property type="term" value="F:medium-chain fatty acid-CoA ligase activity"/>
    <property type="evidence" value="ECO:0007669"/>
    <property type="project" value="TreeGrafter"/>
</dbReference>
<gene>
    <name evidence="5" type="ORF">PN36_17495</name>
</gene>
<dbReference type="InterPro" id="IPR042099">
    <property type="entry name" value="ANL_N_sf"/>
</dbReference>
<dbReference type="PANTHER" id="PTHR43201">
    <property type="entry name" value="ACYL-COA SYNTHETASE"/>
    <property type="match status" value="1"/>
</dbReference>
<dbReference type="InterPro" id="IPR020845">
    <property type="entry name" value="AMP-binding_CS"/>
</dbReference>
<dbReference type="InterPro" id="IPR025110">
    <property type="entry name" value="AMP-bd_C"/>
</dbReference>
<sequence length="449" mass="51223">MFWIIEKLTDFAEQPAIVDNDITYSYLQLVNQITNYKKQLDEKINNGDVVVLSTDYSFHSIALFFALLLKRCILVPIVSQVEEEVTERIKESYADWVIKLNKDGLNREKYGDNRDKHEMIKSLQDAKHAGLILFSSGSTGKPKAMIHNLNNLLETYKTRKHKPLSIMVFLMFDHIGGLNTLLNSLSMGAKIVIPGTRDADEIGSLIEKHKINILPASPTFLNLMLISETPNRYVLSSLKMITYGTEPMPESLLKRLKANFPRTRFLQTFGTSETGIAQTSSRSSTSLDIRLNDSNQEYKIVNGELWLRSQTQVLGYLNANMDSFTKEGWFKTGDLVEELKDGYLRIIGRNKEIINVGGEKVFPAEIESVLLEIPEIDDCMVYGEKNAITGQNVVADVVLRNDIEPKLIKRLVRKYCKEKLDSYKIPTKINVKDKTNFSERFKKMRLHNG</sequence>
<dbReference type="EMBL" id="JSZA02000067">
    <property type="protein sequence ID" value="TGO02870.1"/>
    <property type="molecule type" value="Genomic_DNA"/>
</dbReference>
<keyword evidence="6" id="KW-1185">Reference proteome</keyword>
<accession>A0A4E0QSS2</accession>
<dbReference type="InterPro" id="IPR045851">
    <property type="entry name" value="AMP-bd_C_sf"/>
</dbReference>
<evidence type="ECO:0000313" key="6">
    <source>
        <dbReference type="Proteomes" id="UP000030428"/>
    </source>
</evidence>
<dbReference type="SUPFAM" id="SSF56801">
    <property type="entry name" value="Acetyl-CoA synthetase-like"/>
    <property type="match status" value="1"/>
</dbReference>
<organism evidence="5 6">
    <name type="scientific">Candidatus Thiomargarita nelsonii</name>
    <dbReference type="NCBI Taxonomy" id="1003181"/>
    <lineage>
        <taxon>Bacteria</taxon>
        <taxon>Pseudomonadati</taxon>
        <taxon>Pseudomonadota</taxon>
        <taxon>Gammaproteobacteria</taxon>
        <taxon>Thiotrichales</taxon>
        <taxon>Thiotrichaceae</taxon>
        <taxon>Thiomargarita</taxon>
    </lineage>
</organism>
<evidence type="ECO:0000259" key="4">
    <source>
        <dbReference type="Pfam" id="PF13193"/>
    </source>
</evidence>
<proteinExistence type="inferred from homology"/>
<dbReference type="Proteomes" id="UP000030428">
    <property type="component" value="Unassembled WGS sequence"/>
</dbReference>
<keyword evidence="2 5" id="KW-0436">Ligase</keyword>
<comment type="caution">
    <text evidence="5">The sequence shown here is derived from an EMBL/GenBank/DDBJ whole genome shotgun (WGS) entry which is preliminary data.</text>
</comment>
<name>A0A4E0QSS2_9GAMM</name>
<dbReference type="CDD" id="cd04433">
    <property type="entry name" value="AFD_class_I"/>
    <property type="match status" value="1"/>
</dbReference>